<dbReference type="EMBL" id="JPVQ01000004">
    <property type="protein sequence ID" value="KGR91758.1"/>
    <property type="molecule type" value="Genomic_DNA"/>
</dbReference>
<sequence>MTKFMNVEQYQFIKKQAKKILNANTTSKDKNVINAIYALVQEEINEKLTFHDIEQQLLLQPIFNIQTKEQFELFASEIKQYVIPFKAPTDSEIKKLFPKDKKLKLPKTEAIDWSEISYLSWIDSGSNRKYVVYYDDGVLKGVRGVFSHTEKMGICSVCNQHSKVGMLMVSKNGTALGTYTKKGNYICENSESCNEALTDLNRFKEFVNNLR</sequence>
<keyword evidence="4" id="KW-1185">Reference proteome</keyword>
<gene>
    <name evidence="3" type="ORF">CD30_04055</name>
</gene>
<evidence type="ECO:0000259" key="1">
    <source>
        <dbReference type="Pfam" id="PF07299"/>
    </source>
</evidence>
<evidence type="ECO:0000313" key="3">
    <source>
        <dbReference type="EMBL" id="KGR91758.1"/>
    </source>
</evidence>
<evidence type="ECO:0008006" key="5">
    <source>
        <dbReference type="Google" id="ProtNLM"/>
    </source>
</evidence>
<feature type="domain" description="Elongation factor G-binding protein N-terminal" evidence="1">
    <location>
        <begin position="4"/>
        <end position="86"/>
    </location>
</feature>
<evidence type="ECO:0000259" key="2">
    <source>
        <dbReference type="Pfam" id="PF16571"/>
    </source>
</evidence>
<evidence type="ECO:0000313" key="4">
    <source>
        <dbReference type="Proteomes" id="UP000030595"/>
    </source>
</evidence>
<accession>A0A0A3J9B6</accession>
<dbReference type="Proteomes" id="UP000030595">
    <property type="component" value="Unassembled WGS sequence"/>
</dbReference>
<proteinExistence type="predicted"/>
<dbReference type="CDD" id="cd16342">
    <property type="entry name" value="FusC_FusB"/>
    <property type="match status" value="1"/>
</dbReference>
<dbReference type="eggNOG" id="ENOG5032UHI">
    <property type="taxonomic scope" value="Bacteria"/>
</dbReference>
<dbReference type="Pfam" id="PF07299">
    <property type="entry name" value="EF-G-binding_N"/>
    <property type="match status" value="1"/>
</dbReference>
<dbReference type="OrthoDB" id="1891078at2"/>
<organism evidence="3 4">
    <name type="scientific">Ureibacillus massiliensis 4400831 = CIP 108448 = CCUG 49529</name>
    <dbReference type="NCBI Taxonomy" id="1211035"/>
    <lineage>
        <taxon>Bacteria</taxon>
        <taxon>Bacillati</taxon>
        <taxon>Bacillota</taxon>
        <taxon>Bacilli</taxon>
        <taxon>Bacillales</taxon>
        <taxon>Caryophanaceae</taxon>
        <taxon>Ureibacillus</taxon>
    </lineage>
</organism>
<reference evidence="3 4" key="1">
    <citation type="submission" date="2014-02" db="EMBL/GenBank/DDBJ databases">
        <title>Draft genome sequence of Lysinibacillus massiliensis CCUG 49529.</title>
        <authorList>
            <person name="Zhang F."/>
            <person name="Wang G."/>
            <person name="Zhang L."/>
        </authorList>
    </citation>
    <scope>NUCLEOTIDE SEQUENCE [LARGE SCALE GENOMIC DNA]</scope>
    <source>
        <strain evidence="3 4">CCUG 49529</strain>
    </source>
</reference>
<dbReference type="AlphaFoldDB" id="A0A0A3J9B6"/>
<dbReference type="Pfam" id="PF16571">
    <property type="entry name" value="FBP_C"/>
    <property type="match status" value="1"/>
</dbReference>
<dbReference type="InterPro" id="IPR010841">
    <property type="entry name" value="EF-G-binding_N"/>
</dbReference>
<feature type="domain" description="Elongation factor G-binding protein C-terminal treble-clef zinc-finger" evidence="2">
    <location>
        <begin position="101"/>
        <end position="191"/>
    </location>
</feature>
<dbReference type="InterPro" id="IPR032330">
    <property type="entry name" value="EF-G-binding_C"/>
</dbReference>
<name>A0A0A3J9B6_9BACL</name>
<dbReference type="RefSeq" id="WP_036172698.1">
    <property type="nucleotide sequence ID" value="NZ_AVCZ01000004.1"/>
</dbReference>
<comment type="caution">
    <text evidence="3">The sequence shown here is derived from an EMBL/GenBank/DDBJ whole genome shotgun (WGS) entry which is preliminary data.</text>
</comment>
<dbReference type="InterPro" id="IPR038344">
    <property type="entry name" value="EF-G_N_sf"/>
</dbReference>
<dbReference type="Gene3D" id="1.20.1280.250">
    <property type="match status" value="1"/>
</dbReference>
<protein>
    <recommendedName>
        <fullName evidence="5">Fibronectin-binding protein</fullName>
    </recommendedName>
</protein>